<dbReference type="EMBL" id="KQ971307">
    <property type="protein sequence ID" value="EFA10873.1"/>
    <property type="molecule type" value="Genomic_DNA"/>
</dbReference>
<keyword evidence="3" id="KW-1185">Reference proteome</keyword>
<evidence type="ECO:0000313" key="3">
    <source>
        <dbReference type="Proteomes" id="UP000007266"/>
    </source>
</evidence>
<reference evidence="2 3" key="1">
    <citation type="journal article" date="2008" name="Nature">
        <title>The genome of the model beetle and pest Tribolium castaneum.</title>
        <authorList>
            <consortium name="Tribolium Genome Sequencing Consortium"/>
            <person name="Richards S."/>
            <person name="Gibbs R.A."/>
            <person name="Weinstock G.M."/>
            <person name="Brown S.J."/>
            <person name="Denell R."/>
            <person name="Beeman R.W."/>
            <person name="Gibbs R."/>
            <person name="Beeman R.W."/>
            <person name="Brown S.J."/>
            <person name="Bucher G."/>
            <person name="Friedrich M."/>
            <person name="Grimmelikhuijzen C.J."/>
            <person name="Klingler M."/>
            <person name="Lorenzen M."/>
            <person name="Richards S."/>
            <person name="Roth S."/>
            <person name="Schroder R."/>
            <person name="Tautz D."/>
            <person name="Zdobnov E.M."/>
            <person name="Muzny D."/>
            <person name="Gibbs R.A."/>
            <person name="Weinstock G.M."/>
            <person name="Attaway T."/>
            <person name="Bell S."/>
            <person name="Buhay C.J."/>
            <person name="Chandrabose M.N."/>
            <person name="Chavez D."/>
            <person name="Clerk-Blankenburg K.P."/>
            <person name="Cree A."/>
            <person name="Dao M."/>
            <person name="Davis C."/>
            <person name="Chacko J."/>
            <person name="Dinh H."/>
            <person name="Dugan-Rocha S."/>
            <person name="Fowler G."/>
            <person name="Garner T.T."/>
            <person name="Garnes J."/>
            <person name="Gnirke A."/>
            <person name="Hawes A."/>
            <person name="Hernandez J."/>
            <person name="Hines S."/>
            <person name="Holder M."/>
            <person name="Hume J."/>
            <person name="Jhangiani S.N."/>
            <person name="Joshi V."/>
            <person name="Khan Z.M."/>
            <person name="Jackson L."/>
            <person name="Kovar C."/>
            <person name="Kowis A."/>
            <person name="Lee S."/>
            <person name="Lewis L.R."/>
            <person name="Margolis J."/>
            <person name="Morgan M."/>
            <person name="Nazareth L.V."/>
            <person name="Nguyen N."/>
            <person name="Okwuonu G."/>
            <person name="Parker D."/>
            <person name="Richards S."/>
            <person name="Ruiz S.J."/>
            <person name="Santibanez J."/>
            <person name="Savard J."/>
            <person name="Scherer S.E."/>
            <person name="Schneider B."/>
            <person name="Sodergren E."/>
            <person name="Tautz D."/>
            <person name="Vattahil S."/>
            <person name="Villasana D."/>
            <person name="White C.S."/>
            <person name="Wright R."/>
            <person name="Park Y."/>
            <person name="Beeman R.W."/>
            <person name="Lord J."/>
            <person name="Oppert B."/>
            <person name="Lorenzen M."/>
            <person name="Brown S."/>
            <person name="Wang L."/>
            <person name="Savard J."/>
            <person name="Tautz D."/>
            <person name="Richards S."/>
            <person name="Weinstock G."/>
            <person name="Gibbs R.A."/>
            <person name="Liu Y."/>
            <person name="Worley K."/>
            <person name="Weinstock G."/>
            <person name="Elsik C.G."/>
            <person name="Reese J.T."/>
            <person name="Elhaik E."/>
            <person name="Landan G."/>
            <person name="Graur D."/>
            <person name="Arensburger P."/>
            <person name="Atkinson P."/>
            <person name="Beeman R.W."/>
            <person name="Beidler J."/>
            <person name="Brown S.J."/>
            <person name="Demuth J.P."/>
            <person name="Drury D.W."/>
            <person name="Du Y.Z."/>
            <person name="Fujiwara H."/>
            <person name="Lorenzen M."/>
            <person name="Maselli V."/>
            <person name="Osanai M."/>
            <person name="Park Y."/>
            <person name="Robertson H.M."/>
            <person name="Tu Z."/>
            <person name="Wang J.J."/>
            <person name="Wang S."/>
            <person name="Richards S."/>
            <person name="Song H."/>
            <person name="Zhang L."/>
            <person name="Sodergren E."/>
            <person name="Werner D."/>
            <person name="Stanke M."/>
            <person name="Morgenstern B."/>
            <person name="Solovyev V."/>
            <person name="Kosarev P."/>
            <person name="Brown G."/>
            <person name="Chen H.C."/>
            <person name="Ermolaeva O."/>
            <person name="Hlavina W."/>
            <person name="Kapustin Y."/>
            <person name="Kiryutin B."/>
            <person name="Kitts P."/>
            <person name="Maglott D."/>
            <person name="Pruitt K."/>
            <person name="Sapojnikov V."/>
            <person name="Souvorov A."/>
            <person name="Mackey A.J."/>
            <person name="Waterhouse R.M."/>
            <person name="Wyder S."/>
            <person name="Zdobnov E.M."/>
            <person name="Zdobnov E.M."/>
            <person name="Wyder S."/>
            <person name="Kriventseva E.V."/>
            <person name="Kadowaki T."/>
            <person name="Bork P."/>
            <person name="Aranda M."/>
            <person name="Bao R."/>
            <person name="Beermann A."/>
            <person name="Berns N."/>
            <person name="Bolognesi R."/>
            <person name="Bonneton F."/>
            <person name="Bopp D."/>
            <person name="Brown S.J."/>
            <person name="Bucher G."/>
            <person name="Butts T."/>
            <person name="Chaumot A."/>
            <person name="Denell R.E."/>
            <person name="Ferrier D.E."/>
            <person name="Friedrich M."/>
            <person name="Gordon C.M."/>
            <person name="Jindra M."/>
            <person name="Klingler M."/>
            <person name="Lan Q."/>
            <person name="Lattorff H.M."/>
            <person name="Laudet V."/>
            <person name="von Levetsow C."/>
            <person name="Liu Z."/>
            <person name="Lutz R."/>
            <person name="Lynch J.A."/>
            <person name="da Fonseca R.N."/>
            <person name="Posnien N."/>
            <person name="Reuter R."/>
            <person name="Roth S."/>
            <person name="Savard J."/>
            <person name="Schinko J.B."/>
            <person name="Schmitt C."/>
            <person name="Schoppmeier M."/>
            <person name="Schroder R."/>
            <person name="Shippy T.D."/>
            <person name="Simonnet F."/>
            <person name="Marques-Souza H."/>
            <person name="Tautz D."/>
            <person name="Tomoyasu Y."/>
            <person name="Trauner J."/>
            <person name="Van der Zee M."/>
            <person name="Vervoort M."/>
            <person name="Wittkopp N."/>
            <person name="Wimmer E.A."/>
            <person name="Yang X."/>
            <person name="Jones A.K."/>
            <person name="Sattelle D.B."/>
            <person name="Ebert P.R."/>
            <person name="Nelson D."/>
            <person name="Scott J.G."/>
            <person name="Beeman R.W."/>
            <person name="Muthukrishnan S."/>
            <person name="Kramer K.J."/>
            <person name="Arakane Y."/>
            <person name="Beeman R.W."/>
            <person name="Zhu Q."/>
            <person name="Hogenkamp D."/>
            <person name="Dixit R."/>
            <person name="Oppert B."/>
            <person name="Jiang H."/>
            <person name="Zou Z."/>
            <person name="Marshall J."/>
            <person name="Elpidina E."/>
            <person name="Vinokurov K."/>
            <person name="Oppert C."/>
            <person name="Zou Z."/>
            <person name="Evans J."/>
            <person name="Lu Z."/>
            <person name="Zhao P."/>
            <person name="Sumathipala N."/>
            <person name="Altincicek B."/>
            <person name="Vilcinskas A."/>
            <person name="Williams M."/>
            <person name="Hultmark D."/>
            <person name="Hetru C."/>
            <person name="Jiang H."/>
            <person name="Grimmelikhuijzen C.J."/>
            <person name="Hauser F."/>
            <person name="Cazzamali G."/>
            <person name="Williamson M."/>
            <person name="Park Y."/>
            <person name="Li B."/>
            <person name="Tanaka Y."/>
            <person name="Predel R."/>
            <person name="Neupert S."/>
            <person name="Schachtner J."/>
            <person name="Verleyen P."/>
            <person name="Raible F."/>
            <person name="Bork P."/>
            <person name="Friedrich M."/>
            <person name="Walden K.K."/>
            <person name="Robertson H.M."/>
            <person name="Angeli S."/>
            <person name="Foret S."/>
            <person name="Bucher G."/>
            <person name="Schuetz S."/>
            <person name="Maleszka R."/>
            <person name="Wimmer E.A."/>
            <person name="Beeman R.W."/>
            <person name="Lorenzen M."/>
            <person name="Tomoyasu Y."/>
            <person name="Miller S.C."/>
            <person name="Grossmann D."/>
            <person name="Bucher G."/>
        </authorList>
    </citation>
    <scope>NUCLEOTIDE SEQUENCE [LARGE SCALE GENOMIC DNA]</scope>
    <source>
        <strain evidence="2 3">Georgia GA2</strain>
    </source>
</reference>
<dbReference type="InParanoid" id="D6W8F1"/>
<dbReference type="AlphaFoldDB" id="D6W8F1"/>
<sequence>MQLRNVSGMNIPQVTSPSPAGGAHRSGSHHQKRTSATSSLLLIDCLMRTADADAGTSHTCHLELRERLHQPSARCTYPTPSKCPLQDPALASRALLIKDAGRRQRRIYLYIATTPMTSTCVRALPLHPFPHLLLSASHYCSKRHSRSTGAAIDGTRRRRRVTIHAMPSCKCECEMHHRRFTTLGTEPRALTAYSLQHQLADAAQNLNQSLYYLQPQPLPQPRPSRHTDPQTHFLNTPNTHTSINLLQGNYPKCQRVTKLLNKTALKNKHLSLLPTRFWKNIYLLIFYLNDQLKKV</sequence>
<reference evidence="2 3" key="2">
    <citation type="journal article" date="2010" name="Nucleic Acids Res.">
        <title>BeetleBase in 2010: revisions to provide comprehensive genomic information for Tribolium castaneum.</title>
        <authorList>
            <person name="Kim H.S."/>
            <person name="Murphy T."/>
            <person name="Xia J."/>
            <person name="Caragea D."/>
            <person name="Park Y."/>
            <person name="Beeman R.W."/>
            <person name="Lorenzen M.D."/>
            <person name="Butcher S."/>
            <person name="Manak J.R."/>
            <person name="Brown S.J."/>
        </authorList>
    </citation>
    <scope>GENOME REANNOTATION</scope>
    <source>
        <strain evidence="2 3">Georgia GA2</strain>
    </source>
</reference>
<evidence type="ECO:0000313" key="2">
    <source>
        <dbReference type="EMBL" id="EFA10873.1"/>
    </source>
</evidence>
<protein>
    <submittedName>
        <fullName evidence="2">Uncharacterized protein</fullName>
    </submittedName>
</protein>
<dbReference type="Proteomes" id="UP000007266">
    <property type="component" value="Linkage group 1"/>
</dbReference>
<proteinExistence type="predicted"/>
<name>D6W8F1_TRICA</name>
<gene>
    <name evidence="2" type="primary">GLEAN_01695</name>
    <name evidence="2" type="ORF">TcasGA2_TC001695</name>
</gene>
<feature type="region of interest" description="Disordered" evidence="1">
    <location>
        <begin position="1"/>
        <end position="35"/>
    </location>
</feature>
<organism evidence="2 3">
    <name type="scientific">Tribolium castaneum</name>
    <name type="common">Red flour beetle</name>
    <dbReference type="NCBI Taxonomy" id="7070"/>
    <lineage>
        <taxon>Eukaryota</taxon>
        <taxon>Metazoa</taxon>
        <taxon>Ecdysozoa</taxon>
        <taxon>Arthropoda</taxon>
        <taxon>Hexapoda</taxon>
        <taxon>Insecta</taxon>
        <taxon>Pterygota</taxon>
        <taxon>Neoptera</taxon>
        <taxon>Endopterygota</taxon>
        <taxon>Coleoptera</taxon>
        <taxon>Polyphaga</taxon>
        <taxon>Cucujiformia</taxon>
        <taxon>Tenebrionidae</taxon>
        <taxon>Tenebrionidae incertae sedis</taxon>
        <taxon>Tribolium</taxon>
    </lineage>
</organism>
<accession>D6W8F1</accession>
<feature type="compositionally biased region" description="Polar residues" evidence="1">
    <location>
        <begin position="1"/>
        <end position="18"/>
    </location>
</feature>
<dbReference type="HOGENOM" id="CLU_944376_0_0_1"/>
<evidence type="ECO:0000256" key="1">
    <source>
        <dbReference type="SAM" id="MobiDB-lite"/>
    </source>
</evidence>